<dbReference type="EC" id="1.2.1.38" evidence="5"/>
<dbReference type="SUPFAM" id="SSF55347">
    <property type="entry name" value="Glyceraldehyde-3-phosphate dehydrogenase-like, C-terminal domain"/>
    <property type="match status" value="1"/>
</dbReference>
<comment type="subcellular location">
    <subcellularLocation>
        <location evidence="5">Cytoplasm</location>
    </subcellularLocation>
</comment>
<dbReference type="Proteomes" id="UP000050488">
    <property type="component" value="Unassembled WGS sequence"/>
</dbReference>
<evidence type="ECO:0000256" key="5">
    <source>
        <dbReference type="HAMAP-Rule" id="MF_00150"/>
    </source>
</evidence>
<organism evidence="8 9">
    <name type="scientific">Corynebacterium lowii</name>
    <dbReference type="NCBI Taxonomy" id="1544413"/>
    <lineage>
        <taxon>Bacteria</taxon>
        <taxon>Bacillati</taxon>
        <taxon>Actinomycetota</taxon>
        <taxon>Actinomycetes</taxon>
        <taxon>Mycobacteriales</taxon>
        <taxon>Corynebacteriaceae</taxon>
        <taxon>Corynebacterium</taxon>
    </lineage>
</organism>
<dbReference type="GO" id="GO:0005737">
    <property type="term" value="C:cytoplasm"/>
    <property type="evidence" value="ECO:0007669"/>
    <property type="project" value="UniProtKB-SubCell"/>
</dbReference>
<evidence type="ECO:0000313" key="8">
    <source>
        <dbReference type="EMBL" id="KQB86472.1"/>
    </source>
</evidence>
<proteinExistence type="inferred from homology"/>
<dbReference type="CDD" id="cd24148">
    <property type="entry name" value="AGPR_1_actinobacAGPR_like"/>
    <property type="match status" value="1"/>
</dbReference>
<dbReference type="InterPro" id="IPR023013">
    <property type="entry name" value="AGPR_AS"/>
</dbReference>
<evidence type="ECO:0000313" key="9">
    <source>
        <dbReference type="Proteomes" id="UP000050488"/>
    </source>
</evidence>
<name>A0A0Q0YVS9_9CORY</name>
<dbReference type="InterPro" id="IPR000706">
    <property type="entry name" value="AGPR_type-1"/>
</dbReference>
<evidence type="ECO:0000256" key="2">
    <source>
        <dbReference type="ARBA" id="ARBA00022605"/>
    </source>
</evidence>
<keyword evidence="3 5" id="KW-0521">NADP</keyword>
<dbReference type="InterPro" id="IPR050085">
    <property type="entry name" value="AGPR"/>
</dbReference>
<dbReference type="Pfam" id="PF01118">
    <property type="entry name" value="Semialdhyde_dh"/>
    <property type="match status" value="1"/>
</dbReference>
<comment type="caution">
    <text evidence="8">The sequence shown here is derived from an EMBL/GenBank/DDBJ whole genome shotgun (WGS) entry which is preliminary data.</text>
</comment>
<dbReference type="HAMAP" id="MF_00150">
    <property type="entry name" value="ArgC_type1"/>
    <property type="match status" value="1"/>
</dbReference>
<keyword evidence="2 5" id="KW-0028">Amino-acid biosynthesis</keyword>
<keyword evidence="4 5" id="KW-0560">Oxidoreductase</keyword>
<sequence length="346" mass="36203">MPITVAIAGATGYAGGELLRLLLGHPAYLKGDLEIGALTGNSSAGQCNAFPAAPALTDRVVEETTPEVLSGHDVVFLCLPHGHSARLAAQLPAETLVIDCAADYRLSDPEQWRRYYGSEHAGTWPYGLPEMPGQREALTKTRRVAVPGCFPTGATLALLPAVAEGLIEPNITLTSITGVSGAGKKAATSLLGAETMGSVRPYNTAGQHRHNPEIVQNLACYGETPRLSFTPVLAPMTRGILSTAVAPLKSAPLKSGKNPREVYAEFYRGEPFVHVLPEGVLPNTKNVLGTNLCQIAVEINEEAGTLLITAAIDNLTKGTAGGAVQCMNIAVGWEEVAGLPTVAVTP</sequence>
<evidence type="ECO:0000256" key="4">
    <source>
        <dbReference type="ARBA" id="ARBA00023002"/>
    </source>
</evidence>
<dbReference type="GO" id="GO:0051287">
    <property type="term" value="F:NAD binding"/>
    <property type="evidence" value="ECO:0007669"/>
    <property type="project" value="InterPro"/>
</dbReference>
<dbReference type="CDD" id="cd23934">
    <property type="entry name" value="AGPR_1_C"/>
    <property type="match status" value="1"/>
</dbReference>
<dbReference type="AlphaFoldDB" id="A0A0Q0YVS9"/>
<reference evidence="8 9" key="1">
    <citation type="submission" date="2015-10" db="EMBL/GenBank/DDBJ databases">
        <title>Corynebacteirum lowii and Corynebacterium oculi species nova, derived from human clinical disease and and emended description of Corynebacterium mastiditis.</title>
        <authorList>
            <person name="Bernard K."/>
            <person name="Pacheco A.L."/>
            <person name="Mcdougall C."/>
            <person name="Burtx T."/>
            <person name="Weibe D."/>
            <person name="Tyler S."/>
            <person name="Olson A.B."/>
            <person name="Cnockaert M."/>
            <person name="Eguchi H."/>
            <person name="Kuwahara T."/>
            <person name="Nakayama-Imaohji H."/>
            <person name="Boudewijins M."/>
            <person name="Van Hoecke F."/>
            <person name="Bernier A.-M."/>
            <person name="Vandamme P."/>
        </authorList>
    </citation>
    <scope>NUCLEOTIDE SEQUENCE [LARGE SCALE GENOMIC DNA]</scope>
    <source>
        <strain evidence="8 9">NML 130206</strain>
    </source>
</reference>
<dbReference type="Gene3D" id="3.40.50.720">
    <property type="entry name" value="NAD(P)-binding Rossmann-like Domain"/>
    <property type="match status" value="1"/>
</dbReference>
<feature type="active site" evidence="5 6">
    <location>
        <position position="149"/>
    </location>
</feature>
<accession>A0A0Q0YVS9</accession>
<dbReference type="UniPathway" id="UPA00068">
    <property type="reaction ID" value="UER00108"/>
</dbReference>
<dbReference type="GO" id="GO:0070401">
    <property type="term" value="F:NADP+ binding"/>
    <property type="evidence" value="ECO:0007669"/>
    <property type="project" value="InterPro"/>
</dbReference>
<dbReference type="InterPro" id="IPR036291">
    <property type="entry name" value="NAD(P)-bd_dom_sf"/>
</dbReference>
<evidence type="ECO:0000256" key="6">
    <source>
        <dbReference type="PROSITE-ProRule" id="PRU10010"/>
    </source>
</evidence>
<dbReference type="GO" id="GO:0003942">
    <property type="term" value="F:N-acetyl-gamma-glutamyl-phosphate reductase activity"/>
    <property type="evidence" value="ECO:0007669"/>
    <property type="project" value="UniProtKB-UniRule"/>
</dbReference>
<gene>
    <name evidence="5 8" type="primary">argC</name>
    <name evidence="8" type="ORF">Clow_01396</name>
</gene>
<dbReference type="PATRIC" id="fig|1544413.3.peg.1399"/>
<evidence type="ECO:0000256" key="1">
    <source>
        <dbReference type="ARBA" id="ARBA00022571"/>
    </source>
</evidence>
<keyword evidence="1 5" id="KW-0055">Arginine biosynthesis</keyword>
<dbReference type="Gene3D" id="3.30.360.10">
    <property type="entry name" value="Dihydrodipicolinate Reductase, domain 2"/>
    <property type="match status" value="1"/>
</dbReference>
<dbReference type="STRING" id="1544413.Clow_01396"/>
<comment type="catalytic activity">
    <reaction evidence="5">
        <text>N-acetyl-L-glutamate 5-semialdehyde + phosphate + NADP(+) = N-acetyl-L-glutamyl 5-phosphate + NADPH + H(+)</text>
        <dbReference type="Rhea" id="RHEA:21588"/>
        <dbReference type="ChEBI" id="CHEBI:15378"/>
        <dbReference type="ChEBI" id="CHEBI:29123"/>
        <dbReference type="ChEBI" id="CHEBI:43474"/>
        <dbReference type="ChEBI" id="CHEBI:57783"/>
        <dbReference type="ChEBI" id="CHEBI:57936"/>
        <dbReference type="ChEBI" id="CHEBI:58349"/>
        <dbReference type="EC" id="1.2.1.38"/>
    </reaction>
</comment>
<dbReference type="InterPro" id="IPR058924">
    <property type="entry name" value="AGPR_dimerisation_dom"/>
</dbReference>
<dbReference type="SUPFAM" id="SSF51735">
    <property type="entry name" value="NAD(P)-binding Rossmann-fold domains"/>
    <property type="match status" value="1"/>
</dbReference>
<comment type="similarity">
    <text evidence="5">Belongs to the NAGSA dehydrogenase family. Type 1 subfamily.</text>
</comment>
<dbReference type="EMBL" id="LKEV01000003">
    <property type="protein sequence ID" value="KQB86472.1"/>
    <property type="molecule type" value="Genomic_DNA"/>
</dbReference>
<dbReference type="PROSITE" id="PS01224">
    <property type="entry name" value="ARGC"/>
    <property type="match status" value="1"/>
</dbReference>
<keyword evidence="9" id="KW-1185">Reference proteome</keyword>
<dbReference type="InterPro" id="IPR000534">
    <property type="entry name" value="Semialdehyde_DH_NAD-bd"/>
</dbReference>
<dbReference type="SMART" id="SM00859">
    <property type="entry name" value="Semialdhyde_dh"/>
    <property type="match status" value="1"/>
</dbReference>
<dbReference type="PANTHER" id="PTHR32338:SF10">
    <property type="entry name" value="N-ACETYL-GAMMA-GLUTAMYL-PHOSPHATE REDUCTASE, CHLOROPLASTIC-RELATED"/>
    <property type="match status" value="1"/>
</dbReference>
<dbReference type="PANTHER" id="PTHR32338">
    <property type="entry name" value="N-ACETYL-GAMMA-GLUTAMYL-PHOSPHATE REDUCTASE, CHLOROPLASTIC-RELATED-RELATED"/>
    <property type="match status" value="1"/>
</dbReference>
<dbReference type="RefSeq" id="WP_055178003.1">
    <property type="nucleotide sequence ID" value="NZ_JAUSQY010000001.1"/>
</dbReference>
<evidence type="ECO:0000259" key="7">
    <source>
        <dbReference type="SMART" id="SM00859"/>
    </source>
</evidence>
<dbReference type="Pfam" id="PF22698">
    <property type="entry name" value="Semialdhyde_dhC_1"/>
    <property type="match status" value="1"/>
</dbReference>
<dbReference type="GO" id="GO:0006526">
    <property type="term" value="P:L-arginine biosynthetic process"/>
    <property type="evidence" value="ECO:0007669"/>
    <property type="project" value="UniProtKB-UniRule"/>
</dbReference>
<dbReference type="OrthoDB" id="9801289at2"/>
<evidence type="ECO:0000256" key="3">
    <source>
        <dbReference type="ARBA" id="ARBA00022857"/>
    </source>
</evidence>
<feature type="domain" description="Semialdehyde dehydrogenase NAD-binding" evidence="7">
    <location>
        <begin position="4"/>
        <end position="139"/>
    </location>
</feature>
<comment type="pathway">
    <text evidence="5">Amino-acid biosynthesis; L-arginine biosynthesis; N(2)-acetyl-L-ornithine from L-glutamate: step 3/4.</text>
</comment>
<keyword evidence="5" id="KW-0963">Cytoplasm</keyword>
<dbReference type="NCBIfam" id="TIGR01850">
    <property type="entry name" value="argC"/>
    <property type="match status" value="1"/>
</dbReference>
<protein>
    <recommendedName>
        <fullName evidence="5">N-acetyl-gamma-glutamyl-phosphate reductase</fullName>
        <shortName evidence="5">AGPR</shortName>
        <ecNumber evidence="5">1.2.1.38</ecNumber>
    </recommendedName>
    <alternativeName>
        <fullName evidence="5">N-acetyl-glutamate semialdehyde dehydrogenase</fullName>
        <shortName evidence="5">NAGSA dehydrogenase</shortName>
    </alternativeName>
</protein>
<comment type="function">
    <text evidence="5">Catalyzes the NADPH-dependent reduction of N-acetyl-5-glutamyl phosphate to yield N-acetyl-L-glutamate 5-semialdehyde.</text>
</comment>